<gene>
    <name evidence="1" type="ORF">LCGC14_1947010</name>
</gene>
<accession>A0A0F9IFL5</accession>
<proteinExistence type="predicted"/>
<reference evidence="1" key="1">
    <citation type="journal article" date="2015" name="Nature">
        <title>Complex archaea that bridge the gap between prokaryotes and eukaryotes.</title>
        <authorList>
            <person name="Spang A."/>
            <person name="Saw J.H."/>
            <person name="Jorgensen S.L."/>
            <person name="Zaremba-Niedzwiedzka K."/>
            <person name="Martijn J."/>
            <person name="Lind A.E."/>
            <person name="van Eijk R."/>
            <person name="Schleper C."/>
            <person name="Guy L."/>
            <person name="Ettema T.J."/>
        </authorList>
    </citation>
    <scope>NUCLEOTIDE SEQUENCE</scope>
</reference>
<dbReference type="AlphaFoldDB" id="A0A0F9IFL5"/>
<feature type="non-terminal residue" evidence="1">
    <location>
        <position position="47"/>
    </location>
</feature>
<comment type="caution">
    <text evidence="1">The sequence shown here is derived from an EMBL/GenBank/DDBJ whole genome shotgun (WGS) entry which is preliminary data.</text>
</comment>
<name>A0A0F9IFL5_9ZZZZ</name>
<dbReference type="EMBL" id="LAZR01021179">
    <property type="protein sequence ID" value="KKL86207.1"/>
    <property type="molecule type" value="Genomic_DNA"/>
</dbReference>
<protein>
    <submittedName>
        <fullName evidence="1">Uncharacterized protein</fullName>
    </submittedName>
</protein>
<evidence type="ECO:0000313" key="1">
    <source>
        <dbReference type="EMBL" id="KKL86207.1"/>
    </source>
</evidence>
<sequence>MATERDRKSEYKEAYDQANAGFGSWQMQIKNDLRVFLGDPWTNNDRI</sequence>
<organism evidence="1">
    <name type="scientific">marine sediment metagenome</name>
    <dbReference type="NCBI Taxonomy" id="412755"/>
    <lineage>
        <taxon>unclassified sequences</taxon>
        <taxon>metagenomes</taxon>
        <taxon>ecological metagenomes</taxon>
    </lineage>
</organism>